<evidence type="ECO:0000313" key="2">
    <source>
        <dbReference type="Proteomes" id="UP000814033"/>
    </source>
</evidence>
<keyword evidence="2" id="KW-1185">Reference proteome</keyword>
<proteinExistence type="predicted"/>
<sequence>MPEIAPVSYKHIPGELIGPFFPPLSLSISGLLRFNLAPFPVASDVDIPILSKDAPSTALTSAVLRAIQPPTVTALQDLLNGRLVKFATSVKISGASLPIEVVDVWATLMHVHRVRNSWESALRWMKGRGKRSGGHKDLCEGIHRSLRAAAWGDAVLGFDGADPVTSLAVYTSDAWLSDVHLAQMSTLISNQLYDDGKQDGVLIVGPLASKTIIDDHLRDTSHPWVAQLGKDLQEGRTKLVLGTALINNNHWISYAVDAQRQAIFIGDSLSNILPASVTHGLLSWVKRSTAADYGTDLFPCGVQTDGFSCGMFAINSLEHRISPAKVPLLDSASSITMARLRMLAQVLDIHLMTVWWLACRRLYRRLTNKQASANAMHGDSVRELEAEDDREGVPMIADSPKSAAGLEASELPTSPESGMEQFPDNNGTSIRTSEPPSEPGDLDEPSSPCVEPIDDARSSQSAESSEGDSGVPPHRRSPSLDGGELGITSFFWRIPRAQWLAQEVEASRKRRKEEEATREEREHDKQLAAQRKLAHVRGLANVRQKKHREKKKDEEIEAGLRDSDGKKVKKQMVGRMRT</sequence>
<accession>A0ACB8RIV5</accession>
<comment type="caution">
    <text evidence="1">The sequence shown here is derived from an EMBL/GenBank/DDBJ whole genome shotgun (WGS) entry which is preliminary data.</text>
</comment>
<protein>
    <submittedName>
        <fullName evidence="1">Uncharacterized protein</fullName>
    </submittedName>
</protein>
<reference evidence="1" key="2">
    <citation type="journal article" date="2022" name="New Phytol.">
        <title>Evolutionary transition to the ectomycorrhizal habit in the genomes of a hyperdiverse lineage of mushroom-forming fungi.</title>
        <authorList>
            <person name="Looney B."/>
            <person name="Miyauchi S."/>
            <person name="Morin E."/>
            <person name="Drula E."/>
            <person name="Courty P.E."/>
            <person name="Kohler A."/>
            <person name="Kuo A."/>
            <person name="LaButti K."/>
            <person name="Pangilinan J."/>
            <person name="Lipzen A."/>
            <person name="Riley R."/>
            <person name="Andreopoulos W."/>
            <person name="He G."/>
            <person name="Johnson J."/>
            <person name="Nolan M."/>
            <person name="Tritt A."/>
            <person name="Barry K.W."/>
            <person name="Grigoriev I.V."/>
            <person name="Nagy L.G."/>
            <person name="Hibbett D."/>
            <person name="Henrissat B."/>
            <person name="Matheny P.B."/>
            <person name="Labbe J."/>
            <person name="Martin F.M."/>
        </authorList>
    </citation>
    <scope>NUCLEOTIDE SEQUENCE</scope>
    <source>
        <strain evidence="1">FP105234-sp</strain>
    </source>
</reference>
<gene>
    <name evidence="1" type="ORF">FA95DRAFT_1574733</name>
</gene>
<reference evidence="1" key="1">
    <citation type="submission" date="2021-02" db="EMBL/GenBank/DDBJ databases">
        <authorList>
            <consortium name="DOE Joint Genome Institute"/>
            <person name="Ahrendt S."/>
            <person name="Looney B.P."/>
            <person name="Miyauchi S."/>
            <person name="Morin E."/>
            <person name="Drula E."/>
            <person name="Courty P.E."/>
            <person name="Chicoki N."/>
            <person name="Fauchery L."/>
            <person name="Kohler A."/>
            <person name="Kuo A."/>
            <person name="Labutti K."/>
            <person name="Pangilinan J."/>
            <person name="Lipzen A."/>
            <person name="Riley R."/>
            <person name="Andreopoulos W."/>
            <person name="He G."/>
            <person name="Johnson J."/>
            <person name="Barry K.W."/>
            <person name="Grigoriev I.V."/>
            <person name="Nagy L."/>
            <person name="Hibbett D."/>
            <person name="Henrissat B."/>
            <person name="Matheny P.B."/>
            <person name="Labbe J."/>
            <person name="Martin F."/>
        </authorList>
    </citation>
    <scope>NUCLEOTIDE SEQUENCE</scope>
    <source>
        <strain evidence="1">FP105234-sp</strain>
    </source>
</reference>
<evidence type="ECO:0000313" key="1">
    <source>
        <dbReference type="EMBL" id="KAI0044053.1"/>
    </source>
</evidence>
<name>A0ACB8RIV5_9AGAM</name>
<organism evidence="1 2">
    <name type="scientific">Auriscalpium vulgare</name>
    <dbReference type="NCBI Taxonomy" id="40419"/>
    <lineage>
        <taxon>Eukaryota</taxon>
        <taxon>Fungi</taxon>
        <taxon>Dikarya</taxon>
        <taxon>Basidiomycota</taxon>
        <taxon>Agaricomycotina</taxon>
        <taxon>Agaricomycetes</taxon>
        <taxon>Russulales</taxon>
        <taxon>Auriscalpiaceae</taxon>
        <taxon>Auriscalpium</taxon>
    </lineage>
</organism>
<dbReference type="EMBL" id="MU275996">
    <property type="protein sequence ID" value="KAI0044053.1"/>
    <property type="molecule type" value="Genomic_DNA"/>
</dbReference>
<dbReference type="Proteomes" id="UP000814033">
    <property type="component" value="Unassembled WGS sequence"/>
</dbReference>